<gene>
    <name evidence="1" type="ORF">QN060_06195</name>
</gene>
<evidence type="ECO:0000313" key="2">
    <source>
        <dbReference type="Proteomes" id="UP001228059"/>
    </source>
</evidence>
<dbReference type="Proteomes" id="UP001228059">
    <property type="component" value="Chromosome"/>
</dbReference>
<proteinExistence type="predicted"/>
<dbReference type="EMBL" id="CP127225">
    <property type="protein sequence ID" value="WIX08536.1"/>
    <property type="molecule type" value="Genomic_DNA"/>
</dbReference>
<accession>A0AAJ6KJF5</accession>
<dbReference type="AlphaFoldDB" id="A0AAJ6KJF5"/>
<reference evidence="1 2" key="1">
    <citation type="submission" date="2023-05" db="EMBL/GenBank/DDBJ databases">
        <title>Complete Genome Resource of Xanthomonas oryzae pv. leersiae Strain YNJC Isolated From Plateau Japonica Rice in Southwest China.</title>
        <authorList>
            <person name="Aa X."/>
            <person name="Mei L."/>
            <person name="Liu P."/>
            <person name="Yang Y."/>
            <person name="Tang C."/>
            <person name="Zhang F."/>
            <person name="Dong C."/>
            <person name="Wang B."/>
            <person name="Chen X."/>
            <person name="Dai L."/>
        </authorList>
    </citation>
    <scope>NUCLEOTIDE SEQUENCE [LARGE SCALE GENOMIC DNA]</scope>
    <source>
        <strain evidence="1 2">YNJC</strain>
    </source>
</reference>
<name>A0AAJ6KJF5_9XANT</name>
<evidence type="ECO:0000313" key="1">
    <source>
        <dbReference type="EMBL" id="WIX08536.1"/>
    </source>
</evidence>
<protein>
    <submittedName>
        <fullName evidence="1">Uncharacterized protein</fullName>
    </submittedName>
</protein>
<sequence length="60" mass="6832">MDGLYAWATWRLVAAWARAADIRSAGQTRQHLQWQDLLRTARSMQPSVLLLKVSSIHELG</sequence>
<organism evidence="1 2">
    <name type="scientific">Xanthomonas oryzae pv. leersiae</name>
    <dbReference type="NCBI Taxonomy" id="3112258"/>
    <lineage>
        <taxon>Bacteria</taxon>
        <taxon>Pseudomonadati</taxon>
        <taxon>Pseudomonadota</taxon>
        <taxon>Gammaproteobacteria</taxon>
        <taxon>Lysobacterales</taxon>
        <taxon>Lysobacteraceae</taxon>
        <taxon>Xanthomonas</taxon>
    </lineage>
</organism>